<protein>
    <submittedName>
        <fullName evidence="1">Uncharacterized protein</fullName>
    </submittedName>
</protein>
<dbReference type="AlphaFoldDB" id="A0A5C4RBZ3"/>
<evidence type="ECO:0000313" key="1">
    <source>
        <dbReference type="EMBL" id="TNH41503.1"/>
    </source>
</evidence>
<dbReference type="EMBL" id="SBIJ01000101">
    <property type="protein sequence ID" value="TNH41503.1"/>
    <property type="molecule type" value="Genomic_DNA"/>
</dbReference>
<comment type="caution">
    <text evidence="1">The sequence shown here is derived from an EMBL/GenBank/DDBJ whole genome shotgun (WGS) entry which is preliminary data.</text>
</comment>
<proteinExistence type="predicted"/>
<organism evidence="1 2">
    <name type="scientific">Photorhabdus luminescens subsp. sonorensis</name>
    <dbReference type="NCBI Taxonomy" id="1173677"/>
    <lineage>
        <taxon>Bacteria</taxon>
        <taxon>Pseudomonadati</taxon>
        <taxon>Pseudomonadota</taxon>
        <taxon>Gammaproteobacteria</taxon>
        <taxon>Enterobacterales</taxon>
        <taxon>Morganellaceae</taxon>
        <taxon>Photorhabdus</taxon>
    </lineage>
</organism>
<reference evidence="1 2" key="1">
    <citation type="submission" date="2019-01" db="EMBL/GenBank/DDBJ databases">
        <title>Draft genome assembly of Photorhabdus luminescens subsp. sonorensis Caborca.</title>
        <authorList>
            <person name="Duong D.A."/>
            <person name="Espinosa-Artiles P."/>
            <person name="Orozco R.A."/>
            <person name="Molnar I."/>
            <person name="Stock P."/>
        </authorList>
    </citation>
    <scope>NUCLEOTIDE SEQUENCE [LARGE SCALE GENOMIC DNA]</scope>
    <source>
        <strain evidence="1 2">Caborca</strain>
    </source>
</reference>
<gene>
    <name evidence="1" type="ORF">EP164_22295</name>
</gene>
<accession>A0A5C4RBZ3</accession>
<name>A0A5C4RBZ3_PHOLU</name>
<dbReference type="Proteomes" id="UP000307592">
    <property type="component" value="Unassembled WGS sequence"/>
</dbReference>
<evidence type="ECO:0000313" key="2">
    <source>
        <dbReference type="Proteomes" id="UP000307592"/>
    </source>
</evidence>
<sequence length="48" mass="5826">MRKEYAEYISRFYWKLGLWTRAYCMITADGAPIKRLKIDIKKQENPTK</sequence>